<protein>
    <submittedName>
        <fullName evidence="2">Alpha/beta fold hydrolase</fullName>
    </submittedName>
</protein>
<dbReference type="PANTHER" id="PTHR43798:SF24">
    <property type="entry name" value="CIS-3-ALKYL-4-ALKYLOXETAN-2-ONE DECARBOXYLASE"/>
    <property type="match status" value="1"/>
</dbReference>
<evidence type="ECO:0000313" key="3">
    <source>
        <dbReference type="Proteomes" id="UP000468581"/>
    </source>
</evidence>
<dbReference type="PANTHER" id="PTHR43798">
    <property type="entry name" value="MONOACYLGLYCEROL LIPASE"/>
    <property type="match status" value="1"/>
</dbReference>
<dbReference type="EMBL" id="JAABOO010000001">
    <property type="protein sequence ID" value="NER12852.1"/>
    <property type="molecule type" value="Genomic_DNA"/>
</dbReference>
<reference evidence="2 3" key="1">
    <citation type="submission" date="2020-01" db="EMBL/GenBank/DDBJ databases">
        <title>Leptobacterium flavescens.</title>
        <authorList>
            <person name="Wang G."/>
        </authorList>
    </citation>
    <scope>NUCLEOTIDE SEQUENCE [LARGE SCALE GENOMIC DNA]</scope>
    <source>
        <strain evidence="2 3">KCTC 22160</strain>
    </source>
</reference>
<dbReference type="InterPro" id="IPR000073">
    <property type="entry name" value="AB_hydrolase_1"/>
</dbReference>
<sequence>MVQNEMSVADFAGRQKHIELDGIVDIPVDVAYTDIGQGQPIILLHGIPTWSYLYNNVIDAFAKEYRVIAPDFLGHGNSDQRDLFDRSIEVQAKMVLRLMKALNLEKAHIIGHDTGGGVSLILAIKHPEVVDKLVLSNIVTYDSWPIDDMLALGNPEWIKKPVSEIADFLLEGYEMGLSNPEQLTETFKEGIRAPYLTEKGKISLIRNASSLNTNHTTSLVSRHKEIGVQTLLLWGVDDPWQTIADGERLHTEIPNSTLIRLEKTSHWLQQDSPELYISNILQFLYE</sequence>
<dbReference type="PRINTS" id="PR00111">
    <property type="entry name" value="ABHYDROLASE"/>
</dbReference>
<dbReference type="AlphaFoldDB" id="A0A6P0UJX9"/>
<dbReference type="Gene3D" id="3.40.50.1820">
    <property type="entry name" value="alpha/beta hydrolase"/>
    <property type="match status" value="1"/>
</dbReference>
<accession>A0A6P0UJX9</accession>
<dbReference type="SUPFAM" id="SSF53474">
    <property type="entry name" value="alpha/beta-Hydrolases"/>
    <property type="match status" value="1"/>
</dbReference>
<keyword evidence="2" id="KW-0378">Hydrolase</keyword>
<dbReference type="InterPro" id="IPR050266">
    <property type="entry name" value="AB_hydrolase_sf"/>
</dbReference>
<dbReference type="GO" id="GO:0016787">
    <property type="term" value="F:hydrolase activity"/>
    <property type="evidence" value="ECO:0007669"/>
    <property type="project" value="UniProtKB-KW"/>
</dbReference>
<gene>
    <name evidence="2" type="ORF">GWK08_05330</name>
</gene>
<dbReference type="Pfam" id="PF00561">
    <property type="entry name" value="Abhydrolase_1"/>
    <property type="match status" value="1"/>
</dbReference>
<organism evidence="2 3">
    <name type="scientific">Leptobacterium flavescens</name>
    <dbReference type="NCBI Taxonomy" id="472055"/>
    <lineage>
        <taxon>Bacteria</taxon>
        <taxon>Pseudomonadati</taxon>
        <taxon>Bacteroidota</taxon>
        <taxon>Flavobacteriia</taxon>
        <taxon>Flavobacteriales</taxon>
        <taxon>Flavobacteriaceae</taxon>
        <taxon>Leptobacterium</taxon>
    </lineage>
</organism>
<keyword evidence="3" id="KW-1185">Reference proteome</keyword>
<evidence type="ECO:0000259" key="1">
    <source>
        <dbReference type="Pfam" id="PF00561"/>
    </source>
</evidence>
<dbReference type="GO" id="GO:0016020">
    <property type="term" value="C:membrane"/>
    <property type="evidence" value="ECO:0007669"/>
    <property type="project" value="TreeGrafter"/>
</dbReference>
<name>A0A6P0UJX9_9FLAO</name>
<evidence type="ECO:0000313" key="2">
    <source>
        <dbReference type="EMBL" id="NER12852.1"/>
    </source>
</evidence>
<feature type="domain" description="AB hydrolase-1" evidence="1">
    <location>
        <begin position="40"/>
        <end position="149"/>
    </location>
</feature>
<dbReference type="InterPro" id="IPR029058">
    <property type="entry name" value="AB_hydrolase_fold"/>
</dbReference>
<comment type="caution">
    <text evidence="2">The sequence shown here is derived from an EMBL/GenBank/DDBJ whole genome shotgun (WGS) entry which is preliminary data.</text>
</comment>
<proteinExistence type="predicted"/>
<dbReference type="Proteomes" id="UP000468581">
    <property type="component" value="Unassembled WGS sequence"/>
</dbReference>